<protein>
    <submittedName>
        <fullName evidence="1">Uncharacterized protein</fullName>
    </submittedName>
</protein>
<dbReference type="Proteomes" id="UP000604117">
    <property type="component" value="Unassembled WGS sequence"/>
</dbReference>
<proteinExistence type="predicted"/>
<evidence type="ECO:0000313" key="2">
    <source>
        <dbReference type="Proteomes" id="UP000604117"/>
    </source>
</evidence>
<dbReference type="EMBL" id="BONE01000028">
    <property type="protein sequence ID" value="GIF74159.1"/>
    <property type="molecule type" value="Genomic_DNA"/>
</dbReference>
<reference evidence="1 2" key="1">
    <citation type="submission" date="2021-01" db="EMBL/GenBank/DDBJ databases">
        <title>Whole genome shotgun sequence of Asanoa siamensis NBRC 107932.</title>
        <authorList>
            <person name="Komaki H."/>
            <person name="Tamura T."/>
        </authorList>
    </citation>
    <scope>NUCLEOTIDE SEQUENCE [LARGE SCALE GENOMIC DNA]</scope>
    <source>
        <strain evidence="1 2">NBRC 107932</strain>
    </source>
</reference>
<organism evidence="1 2">
    <name type="scientific">Asanoa siamensis</name>
    <dbReference type="NCBI Taxonomy" id="926357"/>
    <lineage>
        <taxon>Bacteria</taxon>
        <taxon>Bacillati</taxon>
        <taxon>Actinomycetota</taxon>
        <taxon>Actinomycetes</taxon>
        <taxon>Micromonosporales</taxon>
        <taxon>Micromonosporaceae</taxon>
        <taxon>Asanoa</taxon>
    </lineage>
</organism>
<name>A0ABQ4CS93_9ACTN</name>
<sequence>MEAPVPVDAATRQTRFTHIRPTLLALRQQIRDAIDAVHPDAAACLPLPDFELPERYTLAALAPALHRGLFNRRSGVSDAWRRAFDACPHAGRENAIAARELTYLWYQVVCRARYYAESTPGRTDDFHYEKARIPKRITAELSRVAAAPRTGATT</sequence>
<comment type="caution">
    <text evidence="1">The sequence shown here is derived from an EMBL/GenBank/DDBJ whole genome shotgun (WGS) entry which is preliminary data.</text>
</comment>
<keyword evidence="2" id="KW-1185">Reference proteome</keyword>
<accession>A0ABQ4CS93</accession>
<gene>
    <name evidence="1" type="ORF">Asi02nite_36770</name>
</gene>
<evidence type="ECO:0000313" key="1">
    <source>
        <dbReference type="EMBL" id="GIF74159.1"/>
    </source>
</evidence>